<dbReference type="Proteomes" id="UP000460435">
    <property type="component" value="Unassembled WGS sequence"/>
</dbReference>
<organism evidence="1 2">
    <name type="scientific">Phytoactinopolyspora mesophila</name>
    <dbReference type="NCBI Taxonomy" id="2650750"/>
    <lineage>
        <taxon>Bacteria</taxon>
        <taxon>Bacillati</taxon>
        <taxon>Actinomycetota</taxon>
        <taxon>Actinomycetes</taxon>
        <taxon>Jiangellales</taxon>
        <taxon>Jiangellaceae</taxon>
        <taxon>Phytoactinopolyspora</taxon>
    </lineage>
</organism>
<keyword evidence="2" id="KW-1185">Reference proteome</keyword>
<evidence type="ECO:0000313" key="2">
    <source>
        <dbReference type="Proteomes" id="UP000460435"/>
    </source>
</evidence>
<dbReference type="AlphaFoldDB" id="A0A7K3M642"/>
<dbReference type="EMBL" id="WLZY01000005">
    <property type="protein sequence ID" value="NDL58783.1"/>
    <property type="molecule type" value="Genomic_DNA"/>
</dbReference>
<dbReference type="RefSeq" id="WP_162451460.1">
    <property type="nucleotide sequence ID" value="NZ_WLZY01000005.1"/>
</dbReference>
<reference evidence="1 2" key="1">
    <citation type="submission" date="2019-11" db="EMBL/GenBank/DDBJ databases">
        <authorList>
            <person name="Li X.-J."/>
            <person name="Feng X.-M."/>
        </authorList>
    </citation>
    <scope>NUCLEOTIDE SEQUENCE [LARGE SCALE GENOMIC DNA]</scope>
    <source>
        <strain evidence="1 2">XMNu-373</strain>
    </source>
</reference>
<name>A0A7K3M642_9ACTN</name>
<comment type="caution">
    <text evidence="1">The sequence shown here is derived from an EMBL/GenBank/DDBJ whole genome shotgun (WGS) entry which is preliminary data.</text>
</comment>
<accession>A0A7K3M642</accession>
<gene>
    <name evidence="1" type="ORF">F7O44_17065</name>
</gene>
<sequence length="80" mass="9032">MYGLLEWFVRGWRVGYRVGCFWHDDLHDRTFRGWAPVVVHTTIFTTTAPRLAAGLWWLVSPVVKIVVRRGAGASVFAAGS</sequence>
<protein>
    <submittedName>
        <fullName evidence="1">Uncharacterized protein</fullName>
    </submittedName>
</protein>
<evidence type="ECO:0000313" key="1">
    <source>
        <dbReference type="EMBL" id="NDL58783.1"/>
    </source>
</evidence>
<proteinExistence type="predicted"/>